<reference evidence="1 3" key="2">
    <citation type="journal article" date="2014" name="BMC Genomics">
        <title>An improved genome release (version Mt4.0) for the model legume Medicago truncatula.</title>
        <authorList>
            <person name="Tang H."/>
            <person name="Krishnakumar V."/>
            <person name="Bidwell S."/>
            <person name="Rosen B."/>
            <person name="Chan A."/>
            <person name="Zhou S."/>
            <person name="Gentzbittel L."/>
            <person name="Childs K.L."/>
            <person name="Yandell M."/>
            <person name="Gundlach H."/>
            <person name="Mayer K.F."/>
            <person name="Schwartz D.C."/>
            <person name="Town C.D."/>
        </authorList>
    </citation>
    <scope>GENOME REANNOTATION</scope>
    <source>
        <strain evidence="1">A17</strain>
        <strain evidence="2 3">cv. Jemalong A17</strain>
    </source>
</reference>
<evidence type="ECO:0000313" key="3">
    <source>
        <dbReference type="Proteomes" id="UP000002051"/>
    </source>
</evidence>
<evidence type="ECO:0000313" key="1">
    <source>
        <dbReference type="EMBL" id="KEH16447.1"/>
    </source>
</evidence>
<sequence length="138" mass="15898">MYEIIRWFTGVQIFYKFAYSGKRDKILNSVQYGWNESDETDASVVADSFTSESLILTETIDVYPTNAPYKRKVSPANAEEFNHSSTSRKNLVIMIFLIGRKQVLMMPMDLRHKRGCNCKRSKCTKNTVNVFNLVIPTV</sequence>
<protein>
    <submittedName>
        <fullName evidence="1 2">Uncharacterized protein</fullName>
    </submittedName>
</protein>
<dbReference type="EnsemblPlants" id="KEH16447">
    <property type="protein sequence ID" value="KEH16447"/>
    <property type="gene ID" value="MTR_0181s0060"/>
</dbReference>
<dbReference type="AlphaFoldDB" id="A0A072TGG7"/>
<dbReference type="EMBL" id="KL402906">
    <property type="protein sequence ID" value="KEH16447.1"/>
    <property type="molecule type" value="Genomic_DNA"/>
</dbReference>
<reference evidence="1 3" key="1">
    <citation type="journal article" date="2011" name="Nature">
        <title>The Medicago genome provides insight into the evolution of rhizobial symbioses.</title>
        <authorList>
            <person name="Young N.D."/>
            <person name="Debelle F."/>
            <person name="Oldroyd G.E."/>
            <person name="Geurts R."/>
            <person name="Cannon S.B."/>
            <person name="Udvardi M.K."/>
            <person name="Benedito V.A."/>
            <person name="Mayer K.F."/>
            <person name="Gouzy J."/>
            <person name="Schoof H."/>
            <person name="Van de Peer Y."/>
            <person name="Proost S."/>
            <person name="Cook D.R."/>
            <person name="Meyers B.C."/>
            <person name="Spannagl M."/>
            <person name="Cheung F."/>
            <person name="De Mita S."/>
            <person name="Krishnakumar V."/>
            <person name="Gundlach H."/>
            <person name="Zhou S."/>
            <person name="Mudge J."/>
            <person name="Bharti A.K."/>
            <person name="Murray J.D."/>
            <person name="Naoumkina M.A."/>
            <person name="Rosen B."/>
            <person name="Silverstein K.A."/>
            <person name="Tang H."/>
            <person name="Rombauts S."/>
            <person name="Zhao P.X."/>
            <person name="Zhou P."/>
            <person name="Barbe V."/>
            <person name="Bardou P."/>
            <person name="Bechner M."/>
            <person name="Bellec A."/>
            <person name="Berger A."/>
            <person name="Berges H."/>
            <person name="Bidwell S."/>
            <person name="Bisseling T."/>
            <person name="Choisne N."/>
            <person name="Couloux A."/>
            <person name="Denny R."/>
            <person name="Deshpande S."/>
            <person name="Dai X."/>
            <person name="Doyle J.J."/>
            <person name="Dudez A.M."/>
            <person name="Farmer A.D."/>
            <person name="Fouteau S."/>
            <person name="Franken C."/>
            <person name="Gibelin C."/>
            <person name="Gish J."/>
            <person name="Goldstein S."/>
            <person name="Gonzalez A.J."/>
            <person name="Green P.J."/>
            <person name="Hallab A."/>
            <person name="Hartog M."/>
            <person name="Hua A."/>
            <person name="Humphray S.J."/>
            <person name="Jeong D.H."/>
            <person name="Jing Y."/>
            <person name="Jocker A."/>
            <person name="Kenton S.M."/>
            <person name="Kim D.J."/>
            <person name="Klee K."/>
            <person name="Lai H."/>
            <person name="Lang C."/>
            <person name="Lin S."/>
            <person name="Macmil S.L."/>
            <person name="Magdelenat G."/>
            <person name="Matthews L."/>
            <person name="McCorrison J."/>
            <person name="Monaghan E.L."/>
            <person name="Mun J.H."/>
            <person name="Najar F.Z."/>
            <person name="Nicholson C."/>
            <person name="Noirot C."/>
            <person name="O'Bleness M."/>
            <person name="Paule C.R."/>
            <person name="Poulain J."/>
            <person name="Prion F."/>
            <person name="Qin B."/>
            <person name="Qu C."/>
            <person name="Retzel E.F."/>
            <person name="Riddle C."/>
            <person name="Sallet E."/>
            <person name="Samain S."/>
            <person name="Samson N."/>
            <person name="Sanders I."/>
            <person name="Saurat O."/>
            <person name="Scarpelli C."/>
            <person name="Schiex T."/>
            <person name="Segurens B."/>
            <person name="Severin A.J."/>
            <person name="Sherrier D.J."/>
            <person name="Shi R."/>
            <person name="Sims S."/>
            <person name="Singer S.R."/>
            <person name="Sinharoy S."/>
            <person name="Sterck L."/>
            <person name="Viollet A."/>
            <person name="Wang B.B."/>
            <person name="Wang K."/>
            <person name="Wang M."/>
            <person name="Wang X."/>
            <person name="Warfsmann J."/>
            <person name="Weissenbach J."/>
            <person name="White D.D."/>
            <person name="White J.D."/>
            <person name="Wiley G.B."/>
            <person name="Wincker P."/>
            <person name="Xing Y."/>
            <person name="Yang L."/>
            <person name="Yao Z."/>
            <person name="Ying F."/>
            <person name="Zhai J."/>
            <person name="Zhou L."/>
            <person name="Zuber A."/>
            <person name="Denarie J."/>
            <person name="Dixon R.A."/>
            <person name="May G.D."/>
            <person name="Schwartz D.C."/>
            <person name="Rogers J."/>
            <person name="Quetier F."/>
            <person name="Town C.D."/>
            <person name="Roe B.A."/>
        </authorList>
    </citation>
    <scope>NUCLEOTIDE SEQUENCE [LARGE SCALE GENOMIC DNA]</scope>
    <source>
        <strain evidence="1">A17</strain>
        <strain evidence="2 3">cv. Jemalong A17</strain>
    </source>
</reference>
<dbReference type="Proteomes" id="UP000002051">
    <property type="component" value="Unassembled WGS sequence"/>
</dbReference>
<evidence type="ECO:0000313" key="2">
    <source>
        <dbReference type="EnsemblPlants" id="KEH16447"/>
    </source>
</evidence>
<gene>
    <name evidence="1" type="ORF">MTR_0181s0060</name>
</gene>
<reference evidence="2" key="3">
    <citation type="submission" date="2015-06" db="UniProtKB">
        <authorList>
            <consortium name="EnsemblPlants"/>
        </authorList>
    </citation>
    <scope>IDENTIFICATION</scope>
    <source>
        <strain evidence="2">cv. Jemalong A17</strain>
    </source>
</reference>
<accession>A0A072TGG7</accession>
<proteinExistence type="predicted"/>
<organism evidence="1 3">
    <name type="scientific">Medicago truncatula</name>
    <name type="common">Barrel medic</name>
    <name type="synonym">Medicago tribuloides</name>
    <dbReference type="NCBI Taxonomy" id="3880"/>
    <lineage>
        <taxon>Eukaryota</taxon>
        <taxon>Viridiplantae</taxon>
        <taxon>Streptophyta</taxon>
        <taxon>Embryophyta</taxon>
        <taxon>Tracheophyta</taxon>
        <taxon>Spermatophyta</taxon>
        <taxon>Magnoliopsida</taxon>
        <taxon>eudicotyledons</taxon>
        <taxon>Gunneridae</taxon>
        <taxon>Pentapetalae</taxon>
        <taxon>rosids</taxon>
        <taxon>fabids</taxon>
        <taxon>Fabales</taxon>
        <taxon>Fabaceae</taxon>
        <taxon>Papilionoideae</taxon>
        <taxon>50 kb inversion clade</taxon>
        <taxon>NPAAA clade</taxon>
        <taxon>Hologalegina</taxon>
        <taxon>IRL clade</taxon>
        <taxon>Trifolieae</taxon>
        <taxon>Medicago</taxon>
    </lineage>
</organism>
<keyword evidence="3" id="KW-1185">Reference proteome</keyword>
<dbReference type="HOGENOM" id="CLU_154124_0_0_1"/>
<name>A0A072TGG7_MEDTR</name>